<comment type="subcellular location">
    <subcellularLocation>
        <location evidence="1">Membrane</location>
        <topology evidence="1">Multi-pass membrane protein</topology>
    </subcellularLocation>
</comment>
<feature type="transmembrane region" description="Helical" evidence="8">
    <location>
        <begin position="1399"/>
        <end position="1418"/>
    </location>
</feature>
<dbReference type="InterPro" id="IPR000595">
    <property type="entry name" value="cNMP-bd_dom"/>
</dbReference>
<evidence type="ECO:0000313" key="10">
    <source>
        <dbReference type="Proteomes" id="UP000192223"/>
    </source>
</evidence>
<dbReference type="Pfam" id="PF00520">
    <property type="entry name" value="Ion_trans"/>
    <property type="match status" value="2"/>
</dbReference>
<keyword evidence="6 8" id="KW-0472">Membrane</keyword>
<feature type="transmembrane region" description="Helical" evidence="8">
    <location>
        <begin position="1522"/>
        <end position="1547"/>
    </location>
</feature>
<evidence type="ECO:0000256" key="6">
    <source>
        <dbReference type="ARBA" id="ARBA00023136"/>
    </source>
</evidence>
<dbReference type="Proteomes" id="UP000192223">
    <property type="component" value="Unplaced"/>
</dbReference>
<dbReference type="Gene3D" id="2.60.120.10">
    <property type="entry name" value="Jelly Rolls"/>
    <property type="match status" value="3"/>
</dbReference>
<feature type="domain" description="Cyclic nucleotide-binding" evidence="9">
    <location>
        <begin position="1760"/>
        <end position="1828"/>
    </location>
</feature>
<feature type="transmembrane region" description="Helical" evidence="8">
    <location>
        <begin position="842"/>
        <end position="863"/>
    </location>
</feature>
<feature type="domain" description="Cyclic nucleotide-binding" evidence="9">
    <location>
        <begin position="437"/>
        <end position="524"/>
    </location>
</feature>
<evidence type="ECO:0000256" key="4">
    <source>
        <dbReference type="ARBA" id="ARBA00022989"/>
    </source>
</evidence>
<name>A0A7F5R9U6_AGRPL</name>
<evidence type="ECO:0000256" key="5">
    <source>
        <dbReference type="ARBA" id="ARBA00023065"/>
    </source>
</evidence>
<evidence type="ECO:0000256" key="7">
    <source>
        <dbReference type="ARBA" id="ARBA00023286"/>
    </source>
</evidence>
<feature type="transmembrane region" description="Helical" evidence="8">
    <location>
        <begin position="131"/>
        <end position="150"/>
    </location>
</feature>
<dbReference type="PANTHER" id="PTHR45638:SF19">
    <property type="entry name" value="CYCLIC NUCLEOTIDE-BINDING DOMAIN-CONTAINING PROTEIN"/>
    <property type="match status" value="1"/>
</dbReference>
<feature type="transmembrane region" description="Helical" evidence="8">
    <location>
        <begin position="52"/>
        <end position="69"/>
    </location>
</feature>
<dbReference type="SMART" id="SM00100">
    <property type="entry name" value="cNMP"/>
    <property type="match status" value="2"/>
</dbReference>
<feature type="transmembrane region" description="Helical" evidence="8">
    <location>
        <begin position="1567"/>
        <end position="1586"/>
    </location>
</feature>
<accession>A0A7F5R9U6</accession>
<feature type="transmembrane region" description="Helical" evidence="8">
    <location>
        <begin position="788"/>
        <end position="812"/>
    </location>
</feature>
<dbReference type="SUPFAM" id="SSF81324">
    <property type="entry name" value="Voltage-gated potassium channels"/>
    <property type="match status" value="4"/>
</dbReference>
<feature type="domain" description="Cyclic nucleotide-binding" evidence="9">
    <location>
        <begin position="972"/>
        <end position="1089"/>
    </location>
</feature>
<dbReference type="Pfam" id="PF00027">
    <property type="entry name" value="cNMP_binding"/>
    <property type="match status" value="2"/>
</dbReference>
<feature type="transmembrane region" description="Helical" evidence="8">
    <location>
        <begin position="1370"/>
        <end position="1393"/>
    </location>
</feature>
<evidence type="ECO:0000256" key="2">
    <source>
        <dbReference type="ARBA" id="ARBA00022448"/>
    </source>
</evidence>
<dbReference type="GeneID" id="108740813"/>
<feature type="transmembrane region" description="Helical" evidence="8">
    <location>
        <begin position="649"/>
        <end position="667"/>
    </location>
</feature>
<sequence length="1830" mass="212259">MSHLRPHTSLSYKISNHETADDDTDSEESYEPLFTRRDFEIFITYLSHDLKWMFITSCASGYFYVHMLYERLFGIYEHLPRNRSTVSEVLGVVATSICIALIILDTISAGIHTYWMKYSALKDAQPRSKVLLALDVVTCPILFVSFFNYYRLKSNLPPKVDVVGVTKELYRLYDLEKSPGHYPVESELVEQLTPQYLSIYRDVEKLCTNYRTLNALVVVVATYTMHRIIHYFYVISKTSGTNKIYAAVQIYGFSVILIHHSFVCIWKTLACTDAVFCVGDENWSIYIQHFFYIKQRRQLTPATWYTLSSYFIAQGLSGDAFGDITPVHASERLVTIVVMIIGFIILSGAFIGGCTSLCLENYRSQASFLNRLKLIKELLVYRNCPKRVANKILTFYHTFWTQRSAIRIPPLIYRLPPSIQKQIPLDKYWNAINRTHILKNSHYAFKKAVASVMTTEIYTAGEVVYQQGKLKGSMVYVFKGSLQLLSEEDGESPILTLGMGTVLGETSLFYNYECTNTVVASSYCILHCLSIANLWEVAFCYHKLGETKRMHDLTESKIANAKEKFAEKTETDQQEKVLKVMKTQLKRETSRIVVRSAMEALQQQKASDMVTSDLYIISLHEASVKKNDEVYIQTTWPWIFQPSSKFTDVWDGFLFFLLIIIAISYPYEIAIERHFSYQLEMLITLIDFAFVTDVIIKLFTGIETEQGTVTNFVDICLLRCRSLTFVMDVVAAIPFDHISLLVQNKRRSRILALLSVNRILKLNKAYFIVKRLEDSLNFNVALVRYIKYVTYIFFLSYFFGSVLYILACFYEICSDDGWFMVKKQKESEYGGTLTNQPFVASLYFAMAAVTQIGFAVVSAYNFYETVLVTAIFYIGTLAFCYLIADYSATLMLAYTSKSIYSEIVKVIRSYLQANDIVSTIQKRWNNYLNLQWQYNKGYNIITNKRIFYDLPHYLQSENIAAIFTHHLMEIPLFKNFPKDCLNTIAASCETIVLPKNEIVLYAGDICHALFIIEKGFCETMSSASGTVEKLMGPKSHFGVFEMFLGKPGLFSIRTVTDVIIIKVSHQNIVKALGPYSSLKKSIHDAVAEVKDSFVVHKHFHEIKGVATYQYYNEEKPRSFFHFPKNKLHPLNIDYIRGFDESGPFKIFRNVQGRPHAAYGSRVEPPLPYTVFSSFNAFILSLKKSIHDAVAEVKDSFRLRHIECCLLKEFLSRYLRFSMCYYDSRGILISHPLKTAKHYLSGTFAVDFIAAFPFSFFLRHLLKYDENNPASYTRYLRQLNLASFTEVLQIHRIPDALKYFEKDEFSEEKTIIIILKNLPILIVLFNCLTNILLLLTCTFVRSGDTFDFKMETGWFLASAGRFATNIHSTMHLYFTGCYWIMQMATTVSFADIFGVHYEEVIFILIVILIGYFCMNYLLVTIMSGKGNVNLYLTVFRENLIHLIQFMRKHKISHELQAVFGNIDNVPTSRSSIYAVSNTSHPKMLSRWLEHRYFTSFFSGFVVLVSLLSCLIVPYHLGFQDHRIFIFILTYVTDLLYALIITTFFSLAYRNEKGHLIKNRKLIKKRYMIPSRFYIDLFSLLPFEIFSLCYSTDRLYYFTWFRINRIVRIITLHRFISLKFDHLNINVLLSKLFKVVVYFIISVHIGTCVLYLIACPAGKCKENSWFYSTNIVMYRLNDFSAIIQYYLYNLKNYDYGLMKFRRYLRNSYISQPLLENISRYATNLFDRERGQQNPIFLLKAPVTLRAALKNEAYDEHLYRNYIFSSCHTDFIRLVVSKMNTLTFFAGNIICEEGEVNDTMFFIQRGAVEQFFIKNYEEVHSDVLRKNDCFGIG</sequence>
<gene>
    <name evidence="11" type="primary">LOC108740813</name>
</gene>
<dbReference type="GO" id="GO:0044877">
    <property type="term" value="F:protein-containing complex binding"/>
    <property type="evidence" value="ECO:0007669"/>
    <property type="project" value="TreeGrafter"/>
</dbReference>
<feature type="transmembrane region" description="Helical" evidence="8">
    <location>
        <begin position="89"/>
        <end position="111"/>
    </location>
</feature>
<keyword evidence="3 8" id="KW-0812">Transmembrane</keyword>
<reference evidence="11" key="1">
    <citation type="submission" date="2025-08" db="UniProtKB">
        <authorList>
            <consortium name="RefSeq"/>
        </authorList>
    </citation>
    <scope>IDENTIFICATION</scope>
    <source>
        <tissue evidence="11">Entire body</tissue>
    </source>
</reference>
<dbReference type="InterPro" id="IPR018490">
    <property type="entry name" value="cNMP-bd_dom_sf"/>
</dbReference>
<dbReference type="RefSeq" id="XP_025832725.1">
    <property type="nucleotide sequence ID" value="XM_025976940.1"/>
</dbReference>
<dbReference type="InterPro" id="IPR005821">
    <property type="entry name" value="Ion_trans_dom"/>
</dbReference>
<evidence type="ECO:0000256" key="3">
    <source>
        <dbReference type="ARBA" id="ARBA00022692"/>
    </source>
</evidence>
<dbReference type="GO" id="GO:0016020">
    <property type="term" value="C:membrane"/>
    <property type="evidence" value="ECO:0007669"/>
    <property type="project" value="UniProtKB-SubCell"/>
</dbReference>
<feature type="transmembrane region" description="Helical" evidence="8">
    <location>
        <begin position="1491"/>
        <end position="1516"/>
    </location>
</feature>
<keyword evidence="7" id="KW-0407">Ion channel</keyword>
<evidence type="ECO:0000256" key="8">
    <source>
        <dbReference type="SAM" id="Phobius"/>
    </source>
</evidence>
<evidence type="ECO:0000256" key="1">
    <source>
        <dbReference type="ARBA" id="ARBA00004141"/>
    </source>
</evidence>
<organism evidence="10 11">
    <name type="scientific">Agrilus planipennis</name>
    <name type="common">Emerald ash borer</name>
    <name type="synonym">Agrilus marcopoli</name>
    <dbReference type="NCBI Taxonomy" id="224129"/>
    <lineage>
        <taxon>Eukaryota</taxon>
        <taxon>Metazoa</taxon>
        <taxon>Ecdysozoa</taxon>
        <taxon>Arthropoda</taxon>
        <taxon>Hexapoda</taxon>
        <taxon>Insecta</taxon>
        <taxon>Pterygota</taxon>
        <taxon>Neoptera</taxon>
        <taxon>Endopterygota</taxon>
        <taxon>Coleoptera</taxon>
        <taxon>Polyphaga</taxon>
        <taxon>Elateriformia</taxon>
        <taxon>Buprestoidea</taxon>
        <taxon>Buprestidae</taxon>
        <taxon>Agrilinae</taxon>
        <taxon>Agrilus</taxon>
    </lineage>
</organism>
<feature type="transmembrane region" description="Helical" evidence="8">
    <location>
        <begin position="1317"/>
        <end position="1339"/>
    </location>
</feature>
<dbReference type="InterPro" id="IPR050866">
    <property type="entry name" value="CNG_cation_channel"/>
</dbReference>
<keyword evidence="4 8" id="KW-1133">Transmembrane helix</keyword>
<dbReference type="InParanoid" id="A0A7F5R9U6"/>
<dbReference type="Gene3D" id="1.10.287.630">
    <property type="entry name" value="Helix hairpin bin"/>
    <property type="match status" value="1"/>
</dbReference>
<keyword evidence="2" id="KW-0813">Transport</keyword>
<feature type="transmembrane region" description="Helical" evidence="8">
    <location>
        <begin position="870"/>
        <end position="894"/>
    </location>
</feature>
<dbReference type="KEGG" id="apln:108740813"/>
<dbReference type="CDD" id="cd00038">
    <property type="entry name" value="CAP_ED"/>
    <property type="match status" value="3"/>
</dbReference>
<dbReference type="OrthoDB" id="415460at2759"/>
<dbReference type="PROSITE" id="PS50042">
    <property type="entry name" value="CNMP_BINDING_3"/>
    <property type="match status" value="3"/>
</dbReference>
<dbReference type="Gene3D" id="1.10.287.70">
    <property type="match status" value="3"/>
</dbReference>
<proteinExistence type="predicted"/>
<protein>
    <submittedName>
        <fullName evidence="11">Uncharacterized protein LOC108740813</fullName>
    </submittedName>
</protein>
<feature type="transmembrane region" description="Helical" evidence="8">
    <location>
        <begin position="333"/>
        <end position="353"/>
    </location>
</feature>
<dbReference type="GO" id="GO:0005221">
    <property type="term" value="F:intracellularly cyclic nucleotide-activated monoatomic cation channel activity"/>
    <property type="evidence" value="ECO:0007669"/>
    <property type="project" value="InterPro"/>
</dbReference>
<evidence type="ECO:0000259" key="9">
    <source>
        <dbReference type="PROSITE" id="PS50042"/>
    </source>
</evidence>
<keyword evidence="10" id="KW-1185">Reference proteome</keyword>
<keyword evidence="5" id="KW-0406">Ion transport</keyword>
<evidence type="ECO:0000313" key="11">
    <source>
        <dbReference type="RefSeq" id="XP_025832725.1"/>
    </source>
</evidence>
<feature type="transmembrane region" description="Helical" evidence="8">
    <location>
        <begin position="1630"/>
        <end position="1652"/>
    </location>
</feature>
<keyword evidence="7" id="KW-1071">Ligand-gated ion channel</keyword>
<dbReference type="PANTHER" id="PTHR45638">
    <property type="entry name" value="CYCLIC NUCLEOTIDE-GATED CATION CHANNEL SUBUNIT A"/>
    <property type="match status" value="1"/>
</dbReference>
<dbReference type="SUPFAM" id="SSF51206">
    <property type="entry name" value="cAMP-binding domain-like"/>
    <property type="match status" value="3"/>
</dbReference>
<dbReference type="InterPro" id="IPR014710">
    <property type="entry name" value="RmlC-like_jellyroll"/>
</dbReference>